<proteinExistence type="predicted"/>
<feature type="transmembrane region" description="Helical" evidence="2">
    <location>
        <begin position="106"/>
        <end position="127"/>
    </location>
</feature>
<feature type="transmembrane region" description="Helical" evidence="2">
    <location>
        <begin position="27"/>
        <end position="55"/>
    </location>
</feature>
<evidence type="ECO:0000256" key="1">
    <source>
        <dbReference type="ARBA" id="ARBA00022448"/>
    </source>
</evidence>
<accession>A0A448WFU0</accession>
<evidence type="ECO:0000313" key="3">
    <source>
        <dbReference type="EMBL" id="VEL10584.1"/>
    </source>
</evidence>
<comment type="caution">
    <text evidence="3">The sequence shown here is derived from an EMBL/GenBank/DDBJ whole genome shotgun (WGS) entry which is preliminary data.</text>
</comment>
<name>A0A448WFU0_9PLAT</name>
<evidence type="ECO:0000256" key="2">
    <source>
        <dbReference type="SAM" id="Phobius"/>
    </source>
</evidence>
<evidence type="ECO:0000313" key="4">
    <source>
        <dbReference type="Proteomes" id="UP000784294"/>
    </source>
</evidence>
<dbReference type="InterPro" id="IPR031155">
    <property type="entry name" value="DUR"/>
</dbReference>
<gene>
    <name evidence="3" type="ORF">PXEA_LOCUS4024</name>
</gene>
<dbReference type="GO" id="GO:0005886">
    <property type="term" value="C:plasma membrane"/>
    <property type="evidence" value="ECO:0007669"/>
    <property type="project" value="TreeGrafter"/>
</dbReference>
<keyword evidence="1" id="KW-0813">Transport</keyword>
<dbReference type="PANTHER" id="PTHR46154:SF4">
    <property type="entry name" value="UREA ACTIVE TRANSPORTER"/>
    <property type="match status" value="1"/>
</dbReference>
<reference evidence="3" key="1">
    <citation type="submission" date="2018-11" db="EMBL/GenBank/DDBJ databases">
        <authorList>
            <consortium name="Pathogen Informatics"/>
        </authorList>
    </citation>
    <scope>NUCLEOTIDE SEQUENCE</scope>
</reference>
<dbReference type="OrthoDB" id="10049971at2759"/>
<feature type="transmembrane region" description="Helical" evidence="2">
    <location>
        <begin position="76"/>
        <end position="100"/>
    </location>
</feature>
<keyword evidence="2" id="KW-0812">Transmembrane</keyword>
<dbReference type="EMBL" id="CAAALY010009415">
    <property type="protein sequence ID" value="VEL10584.1"/>
    <property type="molecule type" value="Genomic_DNA"/>
</dbReference>
<keyword evidence="2" id="KW-0472">Membrane</keyword>
<keyword evidence="4" id="KW-1185">Reference proteome</keyword>
<dbReference type="AlphaFoldDB" id="A0A448WFU0"/>
<dbReference type="Proteomes" id="UP000784294">
    <property type="component" value="Unassembled WGS sequence"/>
</dbReference>
<dbReference type="PANTHER" id="PTHR46154">
    <property type="match status" value="1"/>
</dbReference>
<dbReference type="InterPro" id="IPR038377">
    <property type="entry name" value="Na/Glc_symporter_sf"/>
</dbReference>
<dbReference type="Gene3D" id="1.20.1730.10">
    <property type="entry name" value="Sodium/glucose cotransporter"/>
    <property type="match status" value="1"/>
</dbReference>
<sequence>MSRNLSVIFMDQAYWLVAINAKPNHGIFGFIFGSLIWFALPMCFGTACGLAYLALELINGGPIVSAKEISMGIAPFVVIGSILGAPGQFMFLMILAMALITSGFVQIWAVASILLVDIYGVYIRVSWKYCRNQFTKMIW</sequence>
<organism evidence="3 4">
    <name type="scientific">Protopolystoma xenopodis</name>
    <dbReference type="NCBI Taxonomy" id="117903"/>
    <lineage>
        <taxon>Eukaryota</taxon>
        <taxon>Metazoa</taxon>
        <taxon>Spiralia</taxon>
        <taxon>Lophotrochozoa</taxon>
        <taxon>Platyhelminthes</taxon>
        <taxon>Monogenea</taxon>
        <taxon>Polyopisthocotylea</taxon>
        <taxon>Polystomatidea</taxon>
        <taxon>Polystomatidae</taxon>
        <taxon>Protopolystoma</taxon>
    </lineage>
</organism>
<protein>
    <submittedName>
        <fullName evidence="3">Uncharacterized protein</fullName>
    </submittedName>
</protein>
<dbReference type="GO" id="GO:0015204">
    <property type="term" value="F:urea transmembrane transporter activity"/>
    <property type="evidence" value="ECO:0007669"/>
    <property type="project" value="InterPro"/>
</dbReference>
<keyword evidence="2" id="KW-1133">Transmembrane helix</keyword>